<organism evidence="1 2">
    <name type="scientific">Paenibacillus piri</name>
    <dbReference type="NCBI Taxonomy" id="2547395"/>
    <lineage>
        <taxon>Bacteria</taxon>
        <taxon>Bacillati</taxon>
        <taxon>Bacillota</taxon>
        <taxon>Bacilli</taxon>
        <taxon>Bacillales</taxon>
        <taxon>Paenibacillaceae</taxon>
        <taxon>Paenibacillus</taxon>
    </lineage>
</organism>
<evidence type="ECO:0000313" key="1">
    <source>
        <dbReference type="EMBL" id="TDF94684.1"/>
    </source>
</evidence>
<gene>
    <name evidence="1" type="ORF">E1757_22225</name>
</gene>
<keyword evidence="2" id="KW-1185">Reference proteome</keyword>
<comment type="caution">
    <text evidence="1">The sequence shown here is derived from an EMBL/GenBank/DDBJ whole genome shotgun (WGS) entry which is preliminary data.</text>
</comment>
<reference evidence="1 2" key="1">
    <citation type="submission" date="2019-03" db="EMBL/GenBank/DDBJ databases">
        <title>This is whole genome sequence of Paenibacillus sp MS74 strain.</title>
        <authorList>
            <person name="Trinh H.N."/>
        </authorList>
    </citation>
    <scope>NUCLEOTIDE SEQUENCE [LARGE SCALE GENOMIC DNA]</scope>
    <source>
        <strain evidence="1 2">MS74</strain>
    </source>
</reference>
<proteinExistence type="predicted"/>
<evidence type="ECO:0000313" key="2">
    <source>
        <dbReference type="Proteomes" id="UP000295636"/>
    </source>
</evidence>
<dbReference type="AlphaFoldDB" id="A0A4V2ZSV3"/>
<dbReference type="Proteomes" id="UP000295636">
    <property type="component" value="Unassembled WGS sequence"/>
</dbReference>
<dbReference type="RefSeq" id="WP_133232223.1">
    <property type="nucleotide sequence ID" value="NZ_SMRT01000012.1"/>
</dbReference>
<name>A0A4V2ZSV3_9BACL</name>
<protein>
    <submittedName>
        <fullName evidence="1">Uncharacterized protein</fullName>
    </submittedName>
</protein>
<accession>A0A4V2ZSV3</accession>
<dbReference type="OrthoDB" id="2679493at2"/>
<dbReference type="EMBL" id="SMRT01000012">
    <property type="protein sequence ID" value="TDF94684.1"/>
    <property type="molecule type" value="Genomic_DNA"/>
</dbReference>
<sequence>MNHEQCEHPNQRYHQHSLTCSDCKQPGLDQSLSENDYPALFTEVYLNSDTGFSVIKINNHIDKVTFYRGFDGNTECLGTFHDLQEAIAIQW</sequence>